<evidence type="ECO:0000256" key="1">
    <source>
        <dbReference type="ARBA" id="ARBA00001917"/>
    </source>
</evidence>
<keyword evidence="2" id="KW-0288">FMN</keyword>
<dbReference type="SUPFAM" id="SSF52218">
    <property type="entry name" value="Flavoproteins"/>
    <property type="match status" value="1"/>
</dbReference>
<evidence type="ECO:0000259" key="3">
    <source>
        <dbReference type="Pfam" id="PF03358"/>
    </source>
</evidence>
<dbReference type="InterPro" id="IPR050712">
    <property type="entry name" value="NAD(P)H-dep_reductase"/>
</dbReference>
<proteinExistence type="predicted"/>
<dbReference type="Pfam" id="PF03358">
    <property type="entry name" value="FMN_red"/>
    <property type="match status" value="1"/>
</dbReference>
<feature type="domain" description="NADPH-dependent FMN reductase-like" evidence="3">
    <location>
        <begin position="1"/>
        <end position="135"/>
    </location>
</feature>
<dbReference type="InterPro" id="IPR029039">
    <property type="entry name" value="Flavoprotein-like_sf"/>
</dbReference>
<evidence type="ECO:0000256" key="2">
    <source>
        <dbReference type="ARBA" id="ARBA00022643"/>
    </source>
</evidence>
<organism evidence="4 5">
    <name type="scientific">Reinekea marinisedimentorum</name>
    <dbReference type="NCBI Taxonomy" id="230495"/>
    <lineage>
        <taxon>Bacteria</taxon>
        <taxon>Pseudomonadati</taxon>
        <taxon>Pseudomonadota</taxon>
        <taxon>Gammaproteobacteria</taxon>
        <taxon>Oceanospirillales</taxon>
        <taxon>Saccharospirillaceae</taxon>
        <taxon>Reinekea</taxon>
    </lineage>
</organism>
<evidence type="ECO:0000313" key="4">
    <source>
        <dbReference type="EMBL" id="TCS43808.1"/>
    </source>
</evidence>
<reference evidence="4 5" key="1">
    <citation type="submission" date="2019-03" db="EMBL/GenBank/DDBJ databases">
        <title>Genomic Encyclopedia of Archaeal and Bacterial Type Strains, Phase II (KMG-II): from individual species to whole genera.</title>
        <authorList>
            <person name="Goeker M."/>
        </authorList>
    </citation>
    <scope>NUCLEOTIDE SEQUENCE [LARGE SCALE GENOMIC DNA]</scope>
    <source>
        <strain evidence="4 5">DSM 15388</strain>
    </source>
</reference>
<comment type="caution">
    <text evidence="4">The sequence shown here is derived from an EMBL/GenBank/DDBJ whole genome shotgun (WGS) entry which is preliminary data.</text>
</comment>
<protein>
    <submittedName>
        <fullName evidence="4">NADPH-dependent FMN reductase</fullName>
    </submittedName>
</protein>
<dbReference type="Proteomes" id="UP000295793">
    <property type="component" value="Unassembled WGS sequence"/>
</dbReference>
<gene>
    <name evidence="4" type="ORF">BCF53_101151</name>
</gene>
<dbReference type="GO" id="GO:0010181">
    <property type="term" value="F:FMN binding"/>
    <property type="evidence" value="ECO:0007669"/>
    <property type="project" value="TreeGrafter"/>
</dbReference>
<keyword evidence="5" id="KW-1185">Reference proteome</keyword>
<dbReference type="Gene3D" id="3.40.50.360">
    <property type="match status" value="1"/>
</dbReference>
<dbReference type="PANTHER" id="PTHR30543:SF21">
    <property type="entry name" value="NAD(P)H-DEPENDENT FMN REDUCTASE LOT6"/>
    <property type="match status" value="1"/>
</dbReference>
<dbReference type="PANTHER" id="PTHR30543">
    <property type="entry name" value="CHROMATE REDUCTASE"/>
    <property type="match status" value="1"/>
</dbReference>
<name>A0A4R3IDZ5_9GAMM</name>
<dbReference type="GO" id="GO:0016491">
    <property type="term" value="F:oxidoreductase activity"/>
    <property type="evidence" value="ECO:0007669"/>
    <property type="project" value="InterPro"/>
</dbReference>
<keyword evidence="2" id="KW-0285">Flavoprotein</keyword>
<dbReference type="InterPro" id="IPR005025">
    <property type="entry name" value="FMN_Rdtase-like_dom"/>
</dbReference>
<dbReference type="GO" id="GO:0005829">
    <property type="term" value="C:cytosol"/>
    <property type="evidence" value="ECO:0007669"/>
    <property type="project" value="TreeGrafter"/>
</dbReference>
<sequence>MKVLAFAASSSKASINKALVTHAAMVLKQELAVEAEVEVIDLNAFEMPIFSSDREAAWGIPDDAKAFFKKIGSADALIVSYAEHNGNYTAAFKNIFDWASRIDKQVFQGKPMVALGTSPGPSGAKNVLKLAVESAPHFGAELRGSLSVPFFGKNFDKESRQLVNEQLAAELRALLKTLV</sequence>
<evidence type="ECO:0000313" key="5">
    <source>
        <dbReference type="Proteomes" id="UP000295793"/>
    </source>
</evidence>
<accession>A0A4R3IDZ5</accession>
<comment type="cofactor">
    <cofactor evidence="1">
        <name>FMN</name>
        <dbReference type="ChEBI" id="CHEBI:58210"/>
    </cofactor>
</comment>
<dbReference type="RefSeq" id="WP_132698868.1">
    <property type="nucleotide sequence ID" value="NZ_SLZR01000001.1"/>
</dbReference>
<dbReference type="AlphaFoldDB" id="A0A4R3IDZ5"/>
<dbReference type="EMBL" id="SLZR01000001">
    <property type="protein sequence ID" value="TCS43808.1"/>
    <property type="molecule type" value="Genomic_DNA"/>
</dbReference>
<dbReference type="OrthoDB" id="5767802at2"/>